<dbReference type="RefSeq" id="WP_021681889.1">
    <property type="nucleotide sequence ID" value="NZ_KI260389.1"/>
</dbReference>
<name>U2KY48_9FIRM</name>
<dbReference type="Proteomes" id="UP000016662">
    <property type="component" value="Unassembled WGS sequence"/>
</dbReference>
<organism evidence="1 2">
    <name type="scientific">Ruminococcus callidus ATCC 27760</name>
    <dbReference type="NCBI Taxonomy" id="411473"/>
    <lineage>
        <taxon>Bacteria</taxon>
        <taxon>Bacillati</taxon>
        <taxon>Bacillota</taxon>
        <taxon>Clostridia</taxon>
        <taxon>Eubacteriales</taxon>
        <taxon>Oscillospiraceae</taxon>
        <taxon>Ruminococcus</taxon>
    </lineage>
</organism>
<gene>
    <name evidence="1" type="ORF">RUMCAL_00284</name>
</gene>
<evidence type="ECO:0000313" key="2">
    <source>
        <dbReference type="Proteomes" id="UP000016662"/>
    </source>
</evidence>
<dbReference type="HOGENOM" id="CLU_1730052_0_0_9"/>
<evidence type="ECO:0000313" key="1">
    <source>
        <dbReference type="EMBL" id="ERJ97212.1"/>
    </source>
</evidence>
<dbReference type="AlphaFoldDB" id="U2KY48"/>
<comment type="caution">
    <text evidence="1">The sequence shown here is derived from an EMBL/GenBank/DDBJ whole genome shotgun (WGS) entry which is preliminary data.</text>
</comment>
<dbReference type="EMBL" id="AWVF01000031">
    <property type="protein sequence ID" value="ERJ97212.1"/>
    <property type="molecule type" value="Genomic_DNA"/>
</dbReference>
<dbReference type="STRING" id="411473.RUMCAL_00284"/>
<reference evidence="1 2" key="1">
    <citation type="submission" date="2013-07" db="EMBL/GenBank/DDBJ databases">
        <authorList>
            <person name="Weinstock G."/>
            <person name="Sodergren E."/>
            <person name="Wylie T."/>
            <person name="Fulton L."/>
            <person name="Fulton R."/>
            <person name="Fronick C."/>
            <person name="O'Laughlin M."/>
            <person name="Godfrey J."/>
            <person name="Miner T."/>
            <person name="Herter B."/>
            <person name="Appelbaum E."/>
            <person name="Cordes M."/>
            <person name="Lek S."/>
            <person name="Wollam A."/>
            <person name="Pepin K.H."/>
            <person name="Palsikar V.B."/>
            <person name="Mitreva M."/>
            <person name="Wilson R.K."/>
        </authorList>
    </citation>
    <scope>NUCLEOTIDE SEQUENCE [LARGE SCALE GENOMIC DNA]</scope>
    <source>
        <strain evidence="1 2">ATCC 27760</strain>
    </source>
</reference>
<sequence length="151" mass="18140">MIRNIEDWVETTDRIYKYEIADTLYYELHIYSRYMKDDIQDALASLYLVSKQFSGSVDNIKKFERIGLSFNHSVQDCLNQIRMPFREFAEIVHENRYSHYNDSTLVPKSETIIVAFARMPDDIRESKWEERVEPLAYAFAYELRNKRVSKF</sequence>
<protein>
    <submittedName>
        <fullName evidence="1">Uncharacterized protein</fullName>
    </submittedName>
</protein>
<accession>U2KY48</accession>
<proteinExistence type="predicted"/>
<keyword evidence="2" id="KW-1185">Reference proteome</keyword>